<name>A0A918HN96_9ACTN</name>
<feature type="compositionally biased region" description="Basic and acidic residues" evidence="1">
    <location>
        <begin position="64"/>
        <end position="77"/>
    </location>
</feature>
<evidence type="ECO:0000256" key="1">
    <source>
        <dbReference type="SAM" id="MobiDB-lite"/>
    </source>
</evidence>
<evidence type="ECO:0000313" key="3">
    <source>
        <dbReference type="EMBL" id="GGT82829.1"/>
    </source>
</evidence>
<organism evidence="3 4">
    <name type="scientific">Streptomyces phaeofaciens</name>
    <dbReference type="NCBI Taxonomy" id="68254"/>
    <lineage>
        <taxon>Bacteria</taxon>
        <taxon>Bacillati</taxon>
        <taxon>Actinomycetota</taxon>
        <taxon>Actinomycetes</taxon>
        <taxon>Kitasatosporales</taxon>
        <taxon>Streptomycetaceae</taxon>
        <taxon>Streptomyces</taxon>
    </lineage>
</organism>
<gene>
    <name evidence="3" type="ORF">GCM10010226_71810</name>
</gene>
<feature type="signal peptide" evidence="2">
    <location>
        <begin position="1"/>
        <end position="26"/>
    </location>
</feature>
<feature type="chain" id="PRO_5039191947" description="Secreted protein" evidence="2">
    <location>
        <begin position="27"/>
        <end position="181"/>
    </location>
</feature>
<dbReference type="AlphaFoldDB" id="A0A918HN96"/>
<dbReference type="RefSeq" id="WP_229870935.1">
    <property type="nucleotide sequence ID" value="NZ_BMSA01000028.1"/>
</dbReference>
<dbReference type="Proteomes" id="UP000646776">
    <property type="component" value="Unassembled WGS sequence"/>
</dbReference>
<protein>
    <recommendedName>
        <fullName evidence="5">Secreted protein</fullName>
    </recommendedName>
</protein>
<keyword evidence="2" id="KW-0732">Signal</keyword>
<dbReference type="EMBL" id="BMSA01000028">
    <property type="protein sequence ID" value="GGT82829.1"/>
    <property type="molecule type" value="Genomic_DNA"/>
</dbReference>
<evidence type="ECO:0000313" key="4">
    <source>
        <dbReference type="Proteomes" id="UP000646776"/>
    </source>
</evidence>
<feature type="region of interest" description="Disordered" evidence="1">
    <location>
        <begin position="52"/>
        <end position="89"/>
    </location>
</feature>
<proteinExistence type="predicted"/>
<reference evidence="3" key="2">
    <citation type="submission" date="2020-09" db="EMBL/GenBank/DDBJ databases">
        <authorList>
            <person name="Sun Q."/>
            <person name="Ohkuma M."/>
        </authorList>
    </citation>
    <scope>NUCLEOTIDE SEQUENCE</scope>
    <source>
        <strain evidence="3">JCM 4125</strain>
    </source>
</reference>
<comment type="caution">
    <text evidence="3">The sequence shown here is derived from an EMBL/GenBank/DDBJ whole genome shotgun (WGS) entry which is preliminary data.</text>
</comment>
<sequence length="181" mass="18399">MRTRTIAVVAASVGAAVTAATGVTYANSVPNSASKSAPQSVPAVQDVAPVGALFGGESGSNDSDSYRKGDSRQDGSRQQDGGRIQVNERSYSADPGTCIAVVNVLNSGLGAVTFNIRNDSRRIVEFFNGITCDNGAPAATVGPASSTNSLPGLTTTPVNGLPGLIVGSFRVVDSNDSGWQH</sequence>
<keyword evidence="4" id="KW-1185">Reference proteome</keyword>
<accession>A0A918HN96</accession>
<evidence type="ECO:0008006" key="5">
    <source>
        <dbReference type="Google" id="ProtNLM"/>
    </source>
</evidence>
<reference evidence="3" key="1">
    <citation type="journal article" date="2014" name="Int. J. Syst. Evol. Microbiol.">
        <title>Complete genome sequence of Corynebacterium casei LMG S-19264T (=DSM 44701T), isolated from a smear-ripened cheese.</title>
        <authorList>
            <consortium name="US DOE Joint Genome Institute (JGI-PGF)"/>
            <person name="Walter F."/>
            <person name="Albersmeier A."/>
            <person name="Kalinowski J."/>
            <person name="Ruckert C."/>
        </authorList>
    </citation>
    <scope>NUCLEOTIDE SEQUENCE</scope>
    <source>
        <strain evidence="3">JCM 4125</strain>
    </source>
</reference>
<evidence type="ECO:0000256" key="2">
    <source>
        <dbReference type="SAM" id="SignalP"/>
    </source>
</evidence>